<dbReference type="EMBL" id="KV417618">
    <property type="protein sequence ID" value="KZP14350.1"/>
    <property type="molecule type" value="Genomic_DNA"/>
</dbReference>
<keyword evidence="2" id="KW-1185">Reference proteome</keyword>
<proteinExistence type="predicted"/>
<reference evidence="1 2" key="1">
    <citation type="journal article" date="2016" name="Mol. Biol. Evol.">
        <title>Comparative Genomics of Early-Diverging Mushroom-Forming Fungi Provides Insights into the Origins of Lignocellulose Decay Capabilities.</title>
        <authorList>
            <person name="Nagy L.G."/>
            <person name="Riley R."/>
            <person name="Tritt A."/>
            <person name="Adam C."/>
            <person name="Daum C."/>
            <person name="Floudas D."/>
            <person name="Sun H."/>
            <person name="Yadav J.S."/>
            <person name="Pangilinan J."/>
            <person name="Larsson K.H."/>
            <person name="Matsuura K."/>
            <person name="Barry K."/>
            <person name="Labutti K."/>
            <person name="Kuo R."/>
            <person name="Ohm R.A."/>
            <person name="Bhattacharya S.S."/>
            <person name="Shirouzu T."/>
            <person name="Yoshinaga Y."/>
            <person name="Martin F.M."/>
            <person name="Grigoriev I.V."/>
            <person name="Hibbett D.S."/>
        </authorList>
    </citation>
    <scope>NUCLEOTIDE SEQUENCE [LARGE SCALE GENOMIC DNA]</scope>
    <source>
        <strain evidence="1 2">CBS 109695</strain>
    </source>
</reference>
<evidence type="ECO:0000313" key="1">
    <source>
        <dbReference type="EMBL" id="KZP14350.1"/>
    </source>
</evidence>
<gene>
    <name evidence="1" type="ORF">FIBSPDRAFT_751916</name>
</gene>
<accession>A0A166D5X2</accession>
<protein>
    <submittedName>
        <fullName evidence="1">Uncharacterized protein</fullName>
    </submittedName>
</protein>
<dbReference type="OrthoDB" id="2747940at2759"/>
<name>A0A166D5X2_9AGAM</name>
<sequence length="702" mass="79510">MIAELRKAANSAGGDATSNLNSRQINPWMLTTKWYLHVEGADALALKNFVAPHKEIAVMVKSYFAEATQLLSSTEELVRQKINSPDHIKLGVSNTPFHKHEQADTLPIYCGVVTSLLNLLLEDKEHYEQVLPQDTIIALNVFESALEGSMTTGQDTSTELHNLLLQLWHREWATPSQDSDIPDPTIRTLALRSLLADGSFKEPSAVAPDIAKFEHLMRLTSVREIHKLAALKYNGNQLKAANDVLPWLQEKVSSTFNSLRSLQHRATSIVYSTPSLPNAWWIDRENWTHLLYKGYPVKMEHISQVFDKLEQQSITQFEEKVLLKQKIRVDYDHVHDNLNKTDVGYSFLTEPENKKMFGNKDLLIDAVLADPELQAKYFITQADGSVTYNKNAWREWLFDYGVHSANMIMSCEMKAGAPSRLTELWNMCFGNTSMRTRNLLMQGLFTVINRKYTKTGSISGHDKLIPHALDSFTGDMVVQDLAIARPFALLAVQICFPGNKGIMDLYRYNVFVNNAKAFDTSTVTEHMYRLTRNICSFQIGVRDWRQIHAAFARKLCGQAEHLLDVGEEDTAQVLQYGHGRSVHDNIYGTSGNVQGASALPEDILPLFLEASTEWQITTLTVPGKPASLLSNAQSLTIYLSTTQVVCVFHINKHRGNSLRLLSHRTRERPLLHSQLVLRQLHQLYRLIPMISLPRLLHCSYPH</sequence>
<dbReference type="AlphaFoldDB" id="A0A166D5X2"/>
<organism evidence="1 2">
    <name type="scientific">Athelia psychrophila</name>
    <dbReference type="NCBI Taxonomy" id="1759441"/>
    <lineage>
        <taxon>Eukaryota</taxon>
        <taxon>Fungi</taxon>
        <taxon>Dikarya</taxon>
        <taxon>Basidiomycota</taxon>
        <taxon>Agaricomycotina</taxon>
        <taxon>Agaricomycetes</taxon>
        <taxon>Agaricomycetidae</taxon>
        <taxon>Atheliales</taxon>
        <taxon>Atheliaceae</taxon>
        <taxon>Athelia</taxon>
    </lineage>
</organism>
<evidence type="ECO:0000313" key="2">
    <source>
        <dbReference type="Proteomes" id="UP000076532"/>
    </source>
</evidence>
<dbReference type="Proteomes" id="UP000076532">
    <property type="component" value="Unassembled WGS sequence"/>
</dbReference>